<dbReference type="PANTHER" id="PTHR42718">
    <property type="entry name" value="MAJOR FACILITATOR SUPERFAMILY MULTIDRUG TRANSPORTER MFSC"/>
    <property type="match status" value="1"/>
</dbReference>
<feature type="transmembrane region" description="Helical" evidence="8">
    <location>
        <begin position="353"/>
        <end position="372"/>
    </location>
</feature>
<evidence type="ECO:0000256" key="1">
    <source>
        <dbReference type="ARBA" id="ARBA00004651"/>
    </source>
</evidence>
<dbReference type="PRINTS" id="PR01036">
    <property type="entry name" value="TCRTETB"/>
</dbReference>
<organism evidence="10 11">
    <name type="scientific">Isobaculum melis</name>
    <dbReference type="NCBI Taxonomy" id="142588"/>
    <lineage>
        <taxon>Bacteria</taxon>
        <taxon>Bacillati</taxon>
        <taxon>Bacillota</taxon>
        <taxon>Bacilli</taxon>
        <taxon>Lactobacillales</taxon>
        <taxon>Carnobacteriaceae</taxon>
        <taxon>Isobaculum</taxon>
    </lineage>
</organism>
<feature type="transmembrane region" description="Helical" evidence="8">
    <location>
        <begin position="293"/>
        <end position="313"/>
    </location>
</feature>
<dbReference type="PANTHER" id="PTHR42718:SF46">
    <property type="entry name" value="BLR6921 PROTEIN"/>
    <property type="match status" value="1"/>
</dbReference>
<feature type="coiled-coil region" evidence="7">
    <location>
        <begin position="438"/>
        <end position="474"/>
    </location>
</feature>
<evidence type="ECO:0000313" key="11">
    <source>
        <dbReference type="Proteomes" id="UP000198948"/>
    </source>
</evidence>
<evidence type="ECO:0000256" key="6">
    <source>
        <dbReference type="ARBA" id="ARBA00023136"/>
    </source>
</evidence>
<dbReference type="SUPFAM" id="SSF103473">
    <property type="entry name" value="MFS general substrate transporter"/>
    <property type="match status" value="1"/>
</dbReference>
<feature type="transmembrane region" description="Helical" evidence="8">
    <location>
        <begin position="161"/>
        <end position="180"/>
    </location>
</feature>
<comment type="subcellular location">
    <subcellularLocation>
        <location evidence="1">Cell membrane</location>
        <topology evidence="1">Multi-pass membrane protein</topology>
    </subcellularLocation>
</comment>
<keyword evidence="5 8" id="KW-1133">Transmembrane helix</keyword>
<keyword evidence="6 8" id="KW-0472">Membrane</keyword>
<feature type="transmembrane region" description="Helical" evidence="8">
    <location>
        <begin position="42"/>
        <end position="60"/>
    </location>
</feature>
<feature type="transmembrane region" description="Helical" evidence="8">
    <location>
        <begin position="218"/>
        <end position="241"/>
    </location>
</feature>
<dbReference type="InterPro" id="IPR004638">
    <property type="entry name" value="EmrB-like"/>
</dbReference>
<accession>A0A1H9QRW8</accession>
<dbReference type="PROSITE" id="PS00216">
    <property type="entry name" value="SUGAR_TRANSPORT_1"/>
    <property type="match status" value="1"/>
</dbReference>
<dbReference type="Proteomes" id="UP000198948">
    <property type="component" value="Unassembled WGS sequence"/>
</dbReference>
<name>A0A1H9QRW8_9LACT</name>
<keyword evidence="4 8" id="KW-0812">Transmembrane</keyword>
<dbReference type="CDD" id="cd17321">
    <property type="entry name" value="MFS_MMR_MDR_like"/>
    <property type="match status" value="1"/>
</dbReference>
<feature type="transmembrane region" description="Helical" evidence="8">
    <location>
        <begin position="97"/>
        <end position="123"/>
    </location>
</feature>
<evidence type="ECO:0000256" key="2">
    <source>
        <dbReference type="ARBA" id="ARBA00022448"/>
    </source>
</evidence>
<feature type="transmembrane region" description="Helical" evidence="8">
    <location>
        <begin position="130"/>
        <end position="149"/>
    </location>
</feature>
<feature type="transmembrane region" description="Helical" evidence="8">
    <location>
        <begin position="192"/>
        <end position="212"/>
    </location>
</feature>
<feature type="transmembrane region" description="Helical" evidence="8">
    <location>
        <begin position="325"/>
        <end position="347"/>
    </location>
</feature>
<keyword evidence="3" id="KW-1003">Cell membrane</keyword>
<dbReference type="Gene3D" id="1.20.1720.10">
    <property type="entry name" value="Multidrug resistance protein D"/>
    <property type="match status" value="1"/>
</dbReference>
<dbReference type="Gene3D" id="1.20.1250.20">
    <property type="entry name" value="MFS general substrate transporter like domains"/>
    <property type="match status" value="1"/>
</dbReference>
<evidence type="ECO:0000256" key="5">
    <source>
        <dbReference type="ARBA" id="ARBA00022989"/>
    </source>
</evidence>
<evidence type="ECO:0000313" key="10">
    <source>
        <dbReference type="EMBL" id="SER63198.1"/>
    </source>
</evidence>
<dbReference type="InterPro" id="IPR005829">
    <property type="entry name" value="Sugar_transporter_CS"/>
</dbReference>
<evidence type="ECO:0000256" key="8">
    <source>
        <dbReference type="SAM" id="Phobius"/>
    </source>
</evidence>
<dbReference type="Pfam" id="PF07690">
    <property type="entry name" value="MFS_1"/>
    <property type="match status" value="1"/>
</dbReference>
<dbReference type="InterPro" id="IPR036259">
    <property type="entry name" value="MFS_trans_sf"/>
</dbReference>
<gene>
    <name evidence="10" type="ORF">SAMN04488559_102247</name>
</gene>
<feature type="domain" description="Major facilitator superfamily (MFS) profile" evidence="9">
    <location>
        <begin position="6"/>
        <end position="442"/>
    </location>
</feature>
<keyword evidence="2" id="KW-0813">Transport</keyword>
<sequence length="537" mass="58598">MKKIACATALIIATFIGIIDSTIVNIALPDITAYFQVSLDDASWITTSYVLSMSIFMIISSKFADQFGRKKLMLIGLILFGGSSFICGLATNLPMLIVARFVQGLGGAIITPLTMPMGIAALGKNKIPKFAGLVGAVSGLAAAGGPPIGGVLVDYFNWQSIFLVNVPFIAIAFILIASCADESYDQTVSKKIDYWGMLTLTITLASFTFALLKGNTYGWSSLIILSLLFLSVLNLFLFIWVEKRSTFPMVELSLFKEKTFSASCFTYLLSGFSIICTSLIFNNYLQSILHYKTLEAAFIIMFSSISVIFFMPLGNFLTAKFDARLVNFLGILLFGIGILCLTTVSAMTSKSLMVLYMVVIGAGLGFTLQCIMSSIQHLPEEKSGIGSGLVNAARQIGTCLGIAILISLLTTNLTTASKNIATFSNEKMMSLALPQEVQQTLLEKSKEIEQEKNKELQEKLKKELQVNLESQMQEPAIGQEDFEKTTAIIVAMDEIKDYQTTTIDTAFHHVFRFTGILLCCLSPIGLLTDKKKSTSLS</sequence>
<dbReference type="NCBIfam" id="TIGR00711">
    <property type="entry name" value="efflux_EmrB"/>
    <property type="match status" value="1"/>
</dbReference>
<dbReference type="InterPro" id="IPR011701">
    <property type="entry name" value="MFS"/>
</dbReference>
<keyword evidence="11" id="KW-1185">Reference proteome</keyword>
<feature type="transmembrane region" description="Helical" evidence="8">
    <location>
        <begin position="262"/>
        <end position="281"/>
    </location>
</feature>
<dbReference type="STRING" id="142588.SAMN04488559_102247"/>
<dbReference type="RefSeq" id="WP_177165658.1">
    <property type="nucleotide sequence ID" value="NZ_FOHA01000002.1"/>
</dbReference>
<dbReference type="PROSITE" id="PS50850">
    <property type="entry name" value="MFS"/>
    <property type="match status" value="1"/>
</dbReference>
<evidence type="ECO:0000259" key="9">
    <source>
        <dbReference type="PROSITE" id="PS50850"/>
    </source>
</evidence>
<evidence type="ECO:0000256" key="4">
    <source>
        <dbReference type="ARBA" id="ARBA00022692"/>
    </source>
</evidence>
<feature type="transmembrane region" description="Helical" evidence="8">
    <location>
        <begin position="72"/>
        <end position="91"/>
    </location>
</feature>
<dbReference type="InterPro" id="IPR020846">
    <property type="entry name" value="MFS_dom"/>
</dbReference>
<dbReference type="GO" id="GO:0005886">
    <property type="term" value="C:plasma membrane"/>
    <property type="evidence" value="ECO:0007669"/>
    <property type="project" value="UniProtKB-SubCell"/>
</dbReference>
<dbReference type="GO" id="GO:0022857">
    <property type="term" value="F:transmembrane transporter activity"/>
    <property type="evidence" value="ECO:0007669"/>
    <property type="project" value="InterPro"/>
</dbReference>
<reference evidence="10 11" key="1">
    <citation type="submission" date="2016-10" db="EMBL/GenBank/DDBJ databases">
        <authorList>
            <person name="de Groot N.N."/>
        </authorList>
    </citation>
    <scope>NUCLEOTIDE SEQUENCE [LARGE SCALE GENOMIC DNA]</scope>
    <source>
        <strain evidence="10 11">DSM 13760</strain>
    </source>
</reference>
<keyword evidence="7" id="KW-0175">Coiled coil</keyword>
<evidence type="ECO:0000256" key="3">
    <source>
        <dbReference type="ARBA" id="ARBA00022475"/>
    </source>
</evidence>
<dbReference type="AlphaFoldDB" id="A0A1H9QRW8"/>
<evidence type="ECO:0000256" key="7">
    <source>
        <dbReference type="SAM" id="Coils"/>
    </source>
</evidence>
<protein>
    <submittedName>
        <fullName evidence="10">Drug resistance transporter, EmrB/QacA subfamily</fullName>
    </submittedName>
</protein>
<dbReference type="EMBL" id="FOHA01000002">
    <property type="protein sequence ID" value="SER63198.1"/>
    <property type="molecule type" value="Genomic_DNA"/>
</dbReference>
<proteinExistence type="predicted"/>